<feature type="domain" description="Amino acid transporter transmembrane" evidence="6">
    <location>
        <begin position="2"/>
        <end position="379"/>
    </location>
</feature>
<evidence type="ECO:0000313" key="7">
    <source>
        <dbReference type="EMBL" id="CAE7244526.1"/>
    </source>
</evidence>
<feature type="transmembrane region" description="Helical" evidence="5">
    <location>
        <begin position="328"/>
        <end position="348"/>
    </location>
</feature>
<feature type="transmembrane region" description="Helical" evidence="5">
    <location>
        <begin position="360"/>
        <end position="379"/>
    </location>
</feature>
<evidence type="ECO:0000256" key="1">
    <source>
        <dbReference type="ARBA" id="ARBA00004141"/>
    </source>
</evidence>
<dbReference type="Pfam" id="PF01490">
    <property type="entry name" value="Aa_trans"/>
    <property type="match status" value="1"/>
</dbReference>
<evidence type="ECO:0000259" key="6">
    <source>
        <dbReference type="Pfam" id="PF01490"/>
    </source>
</evidence>
<dbReference type="PANTHER" id="PTHR22950">
    <property type="entry name" value="AMINO ACID TRANSPORTER"/>
    <property type="match status" value="1"/>
</dbReference>
<evidence type="ECO:0000256" key="2">
    <source>
        <dbReference type="ARBA" id="ARBA00022692"/>
    </source>
</evidence>
<dbReference type="AlphaFoldDB" id="A0A812LPE2"/>
<dbReference type="Proteomes" id="UP000604046">
    <property type="component" value="Unassembled WGS sequence"/>
</dbReference>
<feature type="transmembrane region" description="Helical" evidence="5">
    <location>
        <begin position="67"/>
        <end position="90"/>
    </location>
</feature>
<dbReference type="EMBL" id="CAJNDS010001024">
    <property type="protein sequence ID" value="CAE7244526.1"/>
    <property type="molecule type" value="Genomic_DNA"/>
</dbReference>
<feature type="transmembrane region" description="Helical" evidence="5">
    <location>
        <begin position="136"/>
        <end position="155"/>
    </location>
</feature>
<evidence type="ECO:0000256" key="5">
    <source>
        <dbReference type="SAM" id="Phobius"/>
    </source>
</evidence>
<name>A0A812LPE2_9DINO</name>
<dbReference type="PANTHER" id="PTHR22950:SF349">
    <property type="entry name" value="AMINO ACID TRANSPORTER TRANSMEMBRANE DOMAIN-CONTAINING PROTEIN"/>
    <property type="match status" value="1"/>
</dbReference>
<sequence>MLNVFVGGGSVVLPYAFRLSGWLFVPLLLAVGVLMGFTLWIMGFLLSALDGQAEQMGMPRSQRDWGLIGYAAFGNAGRMLFAGCMFFDLSGGALVLVSIVIEQLPFLLPFRHDVTAALSCLLAFSCCLLPKRFFSAMAVLGMASQVLLILGLVITGSELSSLKEVASDQTLLKAAGVPSAFGIALLCFLAHSEAPLIYQMMEDRTQWTKAVIYSMTLTEAFLLTFGVLGYGFFGGSVAQSIADNIGRDLDLQVLPGGLNVFLGAVTILGLSTKQLVTLPLLLDATTDLFGERLHWKGQLLMKAIILSISGVIVVLLKDAVAFIGDLVGILPANGVCVIFPCAAFLQMYGPEMRTWQRMGVRALVVLFTLYSIFGSVSTIQQQVSAM</sequence>
<organism evidence="7 8">
    <name type="scientific">Symbiodinium natans</name>
    <dbReference type="NCBI Taxonomy" id="878477"/>
    <lineage>
        <taxon>Eukaryota</taxon>
        <taxon>Sar</taxon>
        <taxon>Alveolata</taxon>
        <taxon>Dinophyceae</taxon>
        <taxon>Suessiales</taxon>
        <taxon>Symbiodiniaceae</taxon>
        <taxon>Symbiodinium</taxon>
    </lineage>
</organism>
<dbReference type="GO" id="GO:0005774">
    <property type="term" value="C:vacuolar membrane"/>
    <property type="evidence" value="ECO:0007669"/>
    <property type="project" value="TreeGrafter"/>
</dbReference>
<feature type="transmembrane region" description="Helical" evidence="5">
    <location>
        <begin position="20"/>
        <end position="46"/>
    </location>
</feature>
<accession>A0A812LPE2</accession>
<keyword evidence="4 5" id="KW-0472">Membrane</keyword>
<comment type="subcellular location">
    <subcellularLocation>
        <location evidence="1">Membrane</location>
        <topology evidence="1">Multi-pass membrane protein</topology>
    </subcellularLocation>
</comment>
<proteinExistence type="predicted"/>
<keyword evidence="8" id="KW-1185">Reference proteome</keyword>
<dbReference type="GO" id="GO:0015179">
    <property type="term" value="F:L-amino acid transmembrane transporter activity"/>
    <property type="evidence" value="ECO:0007669"/>
    <property type="project" value="TreeGrafter"/>
</dbReference>
<dbReference type="InterPro" id="IPR013057">
    <property type="entry name" value="AA_transpt_TM"/>
</dbReference>
<feature type="transmembrane region" description="Helical" evidence="5">
    <location>
        <begin position="175"/>
        <end position="198"/>
    </location>
</feature>
<gene>
    <name evidence="7" type="primary">AVT1J</name>
    <name evidence="7" type="ORF">SNAT2548_LOCUS11458</name>
</gene>
<dbReference type="OrthoDB" id="655540at2759"/>
<evidence type="ECO:0000256" key="3">
    <source>
        <dbReference type="ARBA" id="ARBA00022989"/>
    </source>
</evidence>
<reference evidence="7" key="1">
    <citation type="submission" date="2021-02" db="EMBL/GenBank/DDBJ databases">
        <authorList>
            <person name="Dougan E. K."/>
            <person name="Rhodes N."/>
            <person name="Thang M."/>
            <person name="Chan C."/>
        </authorList>
    </citation>
    <scope>NUCLEOTIDE SEQUENCE</scope>
</reference>
<comment type="caution">
    <text evidence="7">The sequence shown here is derived from an EMBL/GenBank/DDBJ whole genome shotgun (WGS) entry which is preliminary data.</text>
</comment>
<feature type="transmembrane region" description="Helical" evidence="5">
    <location>
        <begin position="299"/>
        <end position="316"/>
    </location>
</feature>
<protein>
    <submittedName>
        <fullName evidence="7">AVT1J protein</fullName>
    </submittedName>
</protein>
<feature type="transmembrane region" description="Helical" evidence="5">
    <location>
        <begin position="210"/>
        <end position="233"/>
    </location>
</feature>
<evidence type="ECO:0000313" key="8">
    <source>
        <dbReference type="Proteomes" id="UP000604046"/>
    </source>
</evidence>
<evidence type="ECO:0000256" key="4">
    <source>
        <dbReference type="ARBA" id="ARBA00023136"/>
    </source>
</evidence>
<keyword evidence="3 5" id="KW-1133">Transmembrane helix</keyword>
<feature type="transmembrane region" description="Helical" evidence="5">
    <location>
        <begin position="253"/>
        <end position="271"/>
    </location>
</feature>
<keyword evidence="2 5" id="KW-0812">Transmembrane</keyword>